<evidence type="ECO:0000313" key="2">
    <source>
        <dbReference type="Proteomes" id="UP000315303"/>
    </source>
</evidence>
<sequence>MTEQLPLTIHISADLLAQFSKLNSVINKLEAQLNFHTLTANWYGDEEDILTIELYVESPESFDERKETITSTNQQDDVQVDFFSDDVLNYAKTRHSVCYIALTQSELSLLQEKPSLLADFLRIKLSKVLNLIADHYQLPTI</sequence>
<name>A0A502KVI7_9GAMM</name>
<protein>
    <submittedName>
        <fullName evidence="1">Uncharacterized protein</fullName>
    </submittedName>
</protein>
<gene>
    <name evidence="1" type="ORF">EPA86_17525</name>
</gene>
<dbReference type="AlphaFoldDB" id="A0A502KVI7"/>
<evidence type="ECO:0000313" key="1">
    <source>
        <dbReference type="EMBL" id="TPH12277.1"/>
    </source>
</evidence>
<dbReference type="Proteomes" id="UP000315303">
    <property type="component" value="Unassembled WGS sequence"/>
</dbReference>
<dbReference type="EMBL" id="SAWY01000041">
    <property type="protein sequence ID" value="TPH12277.1"/>
    <property type="molecule type" value="Genomic_DNA"/>
</dbReference>
<dbReference type="OrthoDB" id="6215342at2"/>
<accession>A0A502KVI7</accession>
<proteinExistence type="predicted"/>
<reference evidence="1 2" key="1">
    <citation type="submission" date="2019-01" db="EMBL/GenBank/DDBJ databases">
        <title>Litorilituus lipolytica sp. nov., isolated from intertidal sand of the Yellow Sea in China.</title>
        <authorList>
            <person name="Liu A."/>
        </authorList>
    </citation>
    <scope>NUCLEOTIDE SEQUENCE [LARGE SCALE GENOMIC DNA]</scope>
    <source>
        <strain evidence="1 2">RZ04</strain>
    </source>
</reference>
<keyword evidence="2" id="KW-1185">Reference proteome</keyword>
<organism evidence="1 2">
    <name type="scientific">Litorilituus lipolyticus</name>
    <dbReference type="NCBI Taxonomy" id="2491017"/>
    <lineage>
        <taxon>Bacteria</taxon>
        <taxon>Pseudomonadati</taxon>
        <taxon>Pseudomonadota</taxon>
        <taxon>Gammaproteobacteria</taxon>
        <taxon>Alteromonadales</taxon>
        <taxon>Colwelliaceae</taxon>
        <taxon>Litorilituus</taxon>
    </lineage>
</organism>
<comment type="caution">
    <text evidence="1">The sequence shown here is derived from an EMBL/GenBank/DDBJ whole genome shotgun (WGS) entry which is preliminary data.</text>
</comment>